<gene>
    <name evidence="5" type="ORF">NVS47_06870</name>
</gene>
<evidence type="ECO:0000256" key="1">
    <source>
        <dbReference type="ARBA" id="ARBA00004613"/>
    </source>
</evidence>
<evidence type="ECO:0000256" key="2">
    <source>
        <dbReference type="ARBA" id="ARBA00022729"/>
    </source>
</evidence>
<dbReference type="RefSeq" id="WP_089608901.1">
    <property type="nucleotide sequence ID" value="NZ_CP022121.1"/>
</dbReference>
<dbReference type="PANTHER" id="PTHR34216:SF3">
    <property type="entry name" value="POLY-BETA-1,6-N-ACETYL-D-GLUCOSAMINE N-DEACETYLASE"/>
    <property type="match status" value="1"/>
</dbReference>
<keyword evidence="3" id="KW-0812">Transmembrane</keyword>
<feature type="transmembrane region" description="Helical" evidence="3">
    <location>
        <begin position="14"/>
        <end position="32"/>
    </location>
</feature>
<protein>
    <submittedName>
        <fullName evidence="5">Polysaccharide deacetylase family protein</fullName>
    </submittedName>
</protein>
<dbReference type="InterPro" id="IPR002509">
    <property type="entry name" value="NODB_dom"/>
</dbReference>
<dbReference type="EMBL" id="JANPWE010000002">
    <property type="protein sequence ID" value="MCR6545238.1"/>
    <property type="molecule type" value="Genomic_DNA"/>
</dbReference>
<comment type="subcellular location">
    <subcellularLocation>
        <location evidence="1">Secreted</location>
    </subcellularLocation>
</comment>
<evidence type="ECO:0000313" key="5">
    <source>
        <dbReference type="EMBL" id="MCR6545238.1"/>
    </source>
</evidence>
<reference evidence="5 6" key="1">
    <citation type="submission" date="2022-08" db="EMBL/GenBank/DDBJ databases">
        <title>Proteogenomics of the novel Dehalobacterium formicoaceticum strain EZ94 highlights a key role of methyltransferases during anaerobic dichloromethane degradation.</title>
        <authorList>
            <person name="Wasmund K."/>
        </authorList>
    </citation>
    <scope>NUCLEOTIDE SEQUENCE [LARGE SCALE GENOMIC DNA]</scope>
    <source>
        <strain evidence="5 6">EZ94</strain>
    </source>
</reference>
<comment type="caution">
    <text evidence="5">The sequence shown here is derived from an EMBL/GenBank/DDBJ whole genome shotgun (WGS) entry which is preliminary data.</text>
</comment>
<evidence type="ECO:0000256" key="3">
    <source>
        <dbReference type="SAM" id="Phobius"/>
    </source>
</evidence>
<evidence type="ECO:0000313" key="6">
    <source>
        <dbReference type="Proteomes" id="UP001524944"/>
    </source>
</evidence>
<dbReference type="InterPro" id="IPR051398">
    <property type="entry name" value="Polysacch_Deacetylase"/>
</dbReference>
<dbReference type="SUPFAM" id="SSF88713">
    <property type="entry name" value="Glycoside hydrolase/deacetylase"/>
    <property type="match status" value="1"/>
</dbReference>
<dbReference type="Gene3D" id="3.20.20.370">
    <property type="entry name" value="Glycoside hydrolase/deacetylase"/>
    <property type="match status" value="1"/>
</dbReference>
<organism evidence="5 6">
    <name type="scientific">Dehalobacterium formicoaceticum</name>
    <dbReference type="NCBI Taxonomy" id="51515"/>
    <lineage>
        <taxon>Bacteria</taxon>
        <taxon>Bacillati</taxon>
        <taxon>Bacillota</taxon>
        <taxon>Clostridia</taxon>
        <taxon>Eubacteriales</taxon>
        <taxon>Peptococcaceae</taxon>
        <taxon>Dehalobacterium</taxon>
    </lineage>
</organism>
<dbReference type="Proteomes" id="UP001524944">
    <property type="component" value="Unassembled WGS sequence"/>
</dbReference>
<evidence type="ECO:0000259" key="4">
    <source>
        <dbReference type="PROSITE" id="PS51677"/>
    </source>
</evidence>
<keyword evidence="2" id="KW-0732">Signal</keyword>
<accession>A0ABT1Y2Z7</accession>
<dbReference type="PANTHER" id="PTHR34216">
    <property type="match status" value="1"/>
</dbReference>
<feature type="domain" description="NodB homology" evidence="4">
    <location>
        <begin position="98"/>
        <end position="343"/>
    </location>
</feature>
<dbReference type="CDD" id="cd10918">
    <property type="entry name" value="CE4_NodB_like_5s_6s"/>
    <property type="match status" value="1"/>
</dbReference>
<proteinExistence type="predicted"/>
<keyword evidence="3" id="KW-1133">Transmembrane helix</keyword>
<dbReference type="Pfam" id="PF01522">
    <property type="entry name" value="Polysacc_deac_1"/>
    <property type="match status" value="1"/>
</dbReference>
<sequence>MMKKRARREMFKKILAWLIYWTGVYFLLSLLYQRKKTVVILAYHKLEAQQGKNVFISSLGVTAAAFEKQMKYCTKKYRCVSLNEGIRLLRTEKELEYNYLVCTFDDGYRNNYDHGMVVFQKYQVTPMIYLPTGYIDTGETLWHDQVEQLVKSIDQERVDIPCLGISAKLSNNNDKMDLAYTLMQKIKHNAPKERDTMIKQIADEIGLTLEKKDNGLLTWQEIKRMADAGIDFGSHTVSHRILAKNALPEFEKELYVSKEKIIGITVSKDVHFAYPDGKLADVDEKIEQKVKEIYVSAVTTEPGHNYPGCDLHQLKRVGVIKEMDLTYLKVKILLTKILNKREL</sequence>
<name>A0ABT1Y2Z7_9FIRM</name>
<dbReference type="PROSITE" id="PS51677">
    <property type="entry name" value="NODB"/>
    <property type="match status" value="1"/>
</dbReference>
<keyword evidence="3" id="KW-0472">Membrane</keyword>
<keyword evidence="6" id="KW-1185">Reference proteome</keyword>
<dbReference type="InterPro" id="IPR011330">
    <property type="entry name" value="Glyco_hydro/deAcase_b/a-brl"/>
</dbReference>